<dbReference type="SUPFAM" id="SSF48264">
    <property type="entry name" value="Cytochrome P450"/>
    <property type="match status" value="1"/>
</dbReference>
<protein>
    <recommendedName>
        <fullName evidence="20">Cytochrome P450</fullName>
    </recommendedName>
</protein>
<dbReference type="PANTHER" id="PTHR19384">
    <property type="entry name" value="NITRIC OXIDE SYNTHASE-RELATED"/>
    <property type="match status" value="1"/>
</dbReference>
<feature type="domain" description="Flavodoxin-like" evidence="16">
    <location>
        <begin position="498"/>
        <end position="638"/>
    </location>
</feature>
<keyword evidence="5" id="KW-0813">Transport</keyword>
<dbReference type="SUPFAM" id="SSF52218">
    <property type="entry name" value="Flavoproteins"/>
    <property type="match status" value="1"/>
</dbReference>
<evidence type="ECO:0008006" key="20">
    <source>
        <dbReference type="Google" id="ProtNLM"/>
    </source>
</evidence>
<proteinExistence type="inferred from homology"/>
<dbReference type="Gene3D" id="1.10.630.10">
    <property type="entry name" value="Cytochrome P450"/>
    <property type="match status" value="1"/>
</dbReference>
<name>A0ABP1DME7_9APHY</name>
<dbReference type="Pfam" id="PF00667">
    <property type="entry name" value="FAD_binding_1"/>
    <property type="match status" value="1"/>
</dbReference>
<dbReference type="InterPro" id="IPR001433">
    <property type="entry name" value="OxRdtase_FAD/NAD-bd"/>
</dbReference>
<dbReference type="InterPro" id="IPR002401">
    <property type="entry name" value="Cyt_P450_E_grp-I"/>
</dbReference>
<keyword evidence="9" id="KW-0479">Metal-binding</keyword>
<dbReference type="InterPro" id="IPR023173">
    <property type="entry name" value="NADPH_Cyt_P450_Rdtase_alpha"/>
</dbReference>
<accession>A0ABP1DME7</accession>
<dbReference type="PRINTS" id="PR00463">
    <property type="entry name" value="EP450I"/>
</dbReference>
<evidence type="ECO:0000256" key="8">
    <source>
        <dbReference type="ARBA" id="ARBA00022643"/>
    </source>
</evidence>
<evidence type="ECO:0000256" key="13">
    <source>
        <dbReference type="ARBA" id="ARBA00023004"/>
    </source>
</evidence>
<dbReference type="PROSITE" id="PS00086">
    <property type="entry name" value="CYTOCHROME_P450"/>
    <property type="match status" value="1"/>
</dbReference>
<evidence type="ECO:0000256" key="5">
    <source>
        <dbReference type="ARBA" id="ARBA00022448"/>
    </source>
</evidence>
<evidence type="ECO:0000256" key="11">
    <source>
        <dbReference type="ARBA" id="ARBA00022857"/>
    </source>
</evidence>
<evidence type="ECO:0000259" key="16">
    <source>
        <dbReference type="PROSITE" id="PS50902"/>
    </source>
</evidence>
<dbReference type="Pfam" id="PF00258">
    <property type="entry name" value="Flavodoxin_1"/>
    <property type="match status" value="1"/>
</dbReference>
<keyword evidence="13" id="KW-0408">Iron</keyword>
<keyword evidence="11" id="KW-0521">NADP</keyword>
<dbReference type="Pfam" id="PF00175">
    <property type="entry name" value="NAD_binding_1"/>
    <property type="match status" value="1"/>
</dbReference>
<dbReference type="InterPro" id="IPR029039">
    <property type="entry name" value="Flavoprotein-like_sf"/>
</dbReference>
<evidence type="ECO:0000256" key="9">
    <source>
        <dbReference type="ARBA" id="ARBA00022723"/>
    </source>
</evidence>
<dbReference type="Gene3D" id="1.20.990.10">
    <property type="entry name" value="NADPH-cytochrome p450 Reductase, Chain A, domain 3"/>
    <property type="match status" value="1"/>
</dbReference>
<sequence>MTTPIPNPPTVPFLGNVGAIDSEVPLLSHNLLARQYGEIYQLFLIGFKIVVVTTYDLLSEVSDEKRFRKFIASSLKEVRNGVGDGLFTAFVPGEENWYIAHRILMPAFSTLAVRGMYDDMYDIVSQLVLKWERFGSNYKIDAAADFTRLTFDAIAFCAMSYRVNSFYSPDLPPFIQAMADFLTESGRRAQRPGVVNTLMRGSASKYQQDIQTLMSLVDEIISERRANPIEKKDLLHVMLEGKDPQTGKGLSIESIRNNLLTFLIAGHETTSGMLTFAIYYLLKNPDTMQKLREEIDTMIGDRPMTVDDVHKLPYLIAVMRETLRLAPTAPMRSAAPLEDTTLKNGTYAVEKNQPIVINIFVAHRDPKVWGEDAESFRPERMLDGKFEQLSPNAWQPFGFGMRGCIGRPFAWQEAQITLVSIFQRFDLVMDDPSYTLQLKQTLTIKPSHFYVHAIPRNGKPRLLATPSTILSQDQNATTTSSQSTPSTGADKTVPTQPLYVLYGSNTGSSEAFAQRIASGAASHGFRAHIGTLDSATGRIITDGPIIAVTASFEGEPADNAKQFVSWLTSLQGEKLKGVSYAVFGCGNHDWVSTYQRIPTLIDTVAAERGAQRLLERGAGDAGGSDFYDSFDKWEAELWQTLRKVYRTTEASGEGGIKIETVESGSSRAHLLRQPDTAFGTVVQNRVLTSPGAPVKRHLEFVLPQGTTYRAGDYLAILPVNPPRDVYRALARFGLTAEHEIAISASGPTSLPVNKPISVFNLLSGYVELSQPATTRELRILAETQNSEASMNALKALTPEEVVAKRLSILDILEDNPDIKLPFEKFLEILPSMRVRQYSISSSPLWNPQHATLTISVIEAPAISGRKEPFLGVASTYLASLRPGDKVQMAVRSSNAAFHLPSDPSVPLVLFGAGSGLAPLRGFLQERALQAQAGRDVAKSLLFFGCRTPSEDFLYSDSDLKEWAKLGIIDIRPAFSRSTENSQNCKYVQESDLNDSRIWNDREEVTEFYKKGARFYLCGSGKVATSVKEKLTKIIQETQQVDEEEASNIFGRITTGRFATDVFE</sequence>
<feature type="domain" description="FAD-binding FR-type" evidence="17">
    <location>
        <begin position="674"/>
        <end position="900"/>
    </location>
</feature>
<dbReference type="Gene3D" id="2.40.30.10">
    <property type="entry name" value="Translation factors"/>
    <property type="match status" value="1"/>
</dbReference>
<reference evidence="19" key="1">
    <citation type="submission" date="2024-04" db="EMBL/GenBank/DDBJ databases">
        <authorList>
            <person name="Shaw F."/>
            <person name="Minotto A."/>
        </authorList>
    </citation>
    <scope>NUCLEOTIDE SEQUENCE [LARGE SCALE GENOMIC DNA]</scope>
</reference>
<dbReference type="PRINTS" id="PR00385">
    <property type="entry name" value="P450"/>
</dbReference>
<comment type="cofactor">
    <cofactor evidence="2">
        <name>heme</name>
        <dbReference type="ChEBI" id="CHEBI:30413"/>
    </cofactor>
</comment>
<dbReference type="CDD" id="cd06206">
    <property type="entry name" value="bifunctional_CYPOR"/>
    <property type="match status" value="1"/>
</dbReference>
<comment type="similarity">
    <text evidence="4">In the N-terminal section; belongs to the cytochrome P450 family.</text>
</comment>
<dbReference type="InterPro" id="IPR003097">
    <property type="entry name" value="CysJ-like_FAD-binding"/>
</dbReference>
<dbReference type="SUPFAM" id="SSF52343">
    <property type="entry name" value="Ferredoxin reductase-like, C-terminal NADP-linked domain"/>
    <property type="match status" value="1"/>
</dbReference>
<evidence type="ECO:0000313" key="18">
    <source>
        <dbReference type="EMBL" id="CAL1708233.1"/>
    </source>
</evidence>
<comment type="cofactor">
    <cofactor evidence="3">
        <name>FAD</name>
        <dbReference type="ChEBI" id="CHEBI:57692"/>
    </cofactor>
</comment>
<evidence type="ECO:0000259" key="17">
    <source>
        <dbReference type="PROSITE" id="PS51384"/>
    </source>
</evidence>
<evidence type="ECO:0000256" key="6">
    <source>
        <dbReference type="ARBA" id="ARBA00022617"/>
    </source>
</evidence>
<evidence type="ECO:0000256" key="1">
    <source>
        <dbReference type="ARBA" id="ARBA00001917"/>
    </source>
</evidence>
<dbReference type="PROSITE" id="PS50902">
    <property type="entry name" value="FLAVODOXIN_LIKE"/>
    <property type="match status" value="1"/>
</dbReference>
<dbReference type="InterPro" id="IPR017927">
    <property type="entry name" value="FAD-bd_FR_type"/>
</dbReference>
<dbReference type="Pfam" id="PF00067">
    <property type="entry name" value="p450"/>
    <property type="match status" value="1"/>
</dbReference>
<comment type="cofactor">
    <cofactor evidence="1">
        <name>FMN</name>
        <dbReference type="ChEBI" id="CHEBI:58210"/>
    </cofactor>
</comment>
<dbReference type="PANTHER" id="PTHR19384:SF127">
    <property type="entry name" value="BIFUNCTIONAL CYTOCHROME P450_NADPH--P450 REDUCTASE"/>
    <property type="match status" value="1"/>
</dbReference>
<keyword evidence="19" id="KW-1185">Reference proteome</keyword>
<dbReference type="InterPro" id="IPR008254">
    <property type="entry name" value="Flavodoxin/NO_synth"/>
</dbReference>
<dbReference type="Gene3D" id="3.40.50.80">
    <property type="entry name" value="Nucleotide-binding domain of ferredoxin-NADP reductase (FNR) module"/>
    <property type="match status" value="1"/>
</dbReference>
<dbReference type="CDD" id="cd11068">
    <property type="entry name" value="CYP120A1"/>
    <property type="match status" value="1"/>
</dbReference>
<dbReference type="InterPro" id="IPR039261">
    <property type="entry name" value="FNR_nucleotide-bd"/>
</dbReference>
<dbReference type="InterPro" id="IPR036396">
    <property type="entry name" value="Cyt_P450_sf"/>
</dbReference>
<dbReference type="InterPro" id="IPR001128">
    <property type="entry name" value="Cyt_P450"/>
</dbReference>
<evidence type="ECO:0000256" key="10">
    <source>
        <dbReference type="ARBA" id="ARBA00022827"/>
    </source>
</evidence>
<dbReference type="PROSITE" id="PS51384">
    <property type="entry name" value="FAD_FR"/>
    <property type="match status" value="1"/>
</dbReference>
<dbReference type="PIRSF" id="PIRSF000209">
    <property type="entry name" value="Bifunctional_P450_P450R"/>
    <property type="match status" value="1"/>
</dbReference>
<dbReference type="InterPro" id="IPR023206">
    <property type="entry name" value="Bifunctional_P450_P450_red"/>
</dbReference>
<evidence type="ECO:0000313" key="19">
    <source>
        <dbReference type="Proteomes" id="UP001497453"/>
    </source>
</evidence>
<feature type="compositionally biased region" description="Low complexity" evidence="15">
    <location>
        <begin position="471"/>
        <end position="487"/>
    </location>
</feature>
<evidence type="ECO:0000256" key="3">
    <source>
        <dbReference type="ARBA" id="ARBA00001974"/>
    </source>
</evidence>
<evidence type="ECO:0000256" key="7">
    <source>
        <dbReference type="ARBA" id="ARBA00022630"/>
    </source>
</evidence>
<dbReference type="SUPFAM" id="SSF63380">
    <property type="entry name" value="Riboflavin synthase domain-like"/>
    <property type="match status" value="1"/>
</dbReference>
<organism evidence="18 19">
    <name type="scientific">Somion occarium</name>
    <dbReference type="NCBI Taxonomy" id="3059160"/>
    <lineage>
        <taxon>Eukaryota</taxon>
        <taxon>Fungi</taxon>
        <taxon>Dikarya</taxon>
        <taxon>Basidiomycota</taxon>
        <taxon>Agaricomycotina</taxon>
        <taxon>Agaricomycetes</taxon>
        <taxon>Polyporales</taxon>
        <taxon>Cerrenaceae</taxon>
        <taxon>Somion</taxon>
    </lineage>
</organism>
<feature type="region of interest" description="Disordered" evidence="15">
    <location>
        <begin position="470"/>
        <end position="492"/>
    </location>
</feature>
<keyword evidence="8" id="KW-0288">FMN</keyword>
<keyword evidence="10" id="KW-0274">FAD</keyword>
<keyword evidence="7" id="KW-0285">Flavoprotein</keyword>
<keyword evidence="12" id="KW-0560">Oxidoreductase</keyword>
<dbReference type="Gene3D" id="3.40.50.360">
    <property type="match status" value="1"/>
</dbReference>
<dbReference type="InterPro" id="IPR017972">
    <property type="entry name" value="Cyt_P450_CS"/>
</dbReference>
<dbReference type="EMBL" id="OZ037947">
    <property type="protein sequence ID" value="CAL1708233.1"/>
    <property type="molecule type" value="Genomic_DNA"/>
</dbReference>
<gene>
    <name evidence="18" type="ORF">GFSPODELE1_LOCUS6761</name>
</gene>
<evidence type="ECO:0000256" key="15">
    <source>
        <dbReference type="SAM" id="MobiDB-lite"/>
    </source>
</evidence>
<dbReference type="InterPro" id="IPR017938">
    <property type="entry name" value="Riboflavin_synthase-like_b-brl"/>
</dbReference>
<evidence type="ECO:0000256" key="14">
    <source>
        <dbReference type="ARBA" id="ARBA00023033"/>
    </source>
</evidence>
<evidence type="ECO:0000256" key="12">
    <source>
        <dbReference type="ARBA" id="ARBA00023002"/>
    </source>
</evidence>
<evidence type="ECO:0000256" key="4">
    <source>
        <dbReference type="ARBA" id="ARBA00010018"/>
    </source>
</evidence>
<evidence type="ECO:0000256" key="2">
    <source>
        <dbReference type="ARBA" id="ARBA00001971"/>
    </source>
</evidence>
<keyword evidence="6" id="KW-0349">Heme</keyword>
<dbReference type="Proteomes" id="UP001497453">
    <property type="component" value="Chromosome 4"/>
</dbReference>
<keyword evidence="14" id="KW-0503">Monooxygenase</keyword>